<organism evidence="1 2">
    <name type="scientific">Nocardia albiluteola</name>
    <dbReference type="NCBI Taxonomy" id="2842303"/>
    <lineage>
        <taxon>Bacteria</taxon>
        <taxon>Bacillati</taxon>
        <taxon>Actinomycetota</taxon>
        <taxon>Actinomycetes</taxon>
        <taxon>Mycobacteriales</taxon>
        <taxon>Nocardiaceae</taxon>
        <taxon>Nocardia</taxon>
    </lineage>
</organism>
<evidence type="ECO:0000313" key="2">
    <source>
        <dbReference type="Proteomes" id="UP000733379"/>
    </source>
</evidence>
<dbReference type="RefSeq" id="WP_215914991.1">
    <property type="nucleotide sequence ID" value="NZ_JAHKNI010000001.1"/>
</dbReference>
<evidence type="ECO:0008006" key="3">
    <source>
        <dbReference type="Google" id="ProtNLM"/>
    </source>
</evidence>
<sequence length="119" mass="13171">MYPGVRLIEEMARRFPGVAESYACHLYNNLGELLPHVFLWDLIDEIVQSMINDDGSLAAWMPVLDFLEVRSTNGDLEDNIVIGDSFLWSLPAPGSRGYAIVALLGPSLAARFAQVRPHG</sequence>
<dbReference type="EMBL" id="JAHKNI010000001">
    <property type="protein sequence ID" value="MBU3060076.1"/>
    <property type="molecule type" value="Genomic_DNA"/>
</dbReference>
<protein>
    <recommendedName>
        <fullName evidence="3">MmyB-like transcription regulator ligand binding domain-containing protein</fullName>
    </recommendedName>
</protein>
<reference evidence="1 2" key="1">
    <citation type="submission" date="2021-06" db="EMBL/GenBank/DDBJ databases">
        <title>Actinomycetes sequencing.</title>
        <authorList>
            <person name="Shan Q."/>
        </authorList>
    </citation>
    <scope>NUCLEOTIDE SEQUENCE [LARGE SCALE GENOMIC DNA]</scope>
    <source>
        <strain evidence="1 2">NEAU-G5</strain>
    </source>
</reference>
<evidence type="ECO:0000313" key="1">
    <source>
        <dbReference type="EMBL" id="MBU3060076.1"/>
    </source>
</evidence>
<gene>
    <name evidence="1" type="ORF">KO481_00845</name>
</gene>
<proteinExistence type="predicted"/>
<comment type="caution">
    <text evidence="1">The sequence shown here is derived from an EMBL/GenBank/DDBJ whole genome shotgun (WGS) entry which is preliminary data.</text>
</comment>
<accession>A0ABS6ARC1</accession>
<name>A0ABS6ARC1_9NOCA</name>
<keyword evidence="2" id="KW-1185">Reference proteome</keyword>
<dbReference type="Proteomes" id="UP000733379">
    <property type="component" value="Unassembled WGS sequence"/>
</dbReference>